<evidence type="ECO:0000313" key="2">
    <source>
        <dbReference type="EMBL" id="KAF2536220.1"/>
    </source>
</evidence>
<dbReference type="Proteomes" id="UP000712281">
    <property type="component" value="Unassembled WGS sequence"/>
</dbReference>
<evidence type="ECO:0000256" key="1">
    <source>
        <dbReference type="SAM" id="MobiDB-lite"/>
    </source>
</evidence>
<feature type="region of interest" description="Disordered" evidence="1">
    <location>
        <begin position="1"/>
        <end position="28"/>
    </location>
</feature>
<comment type="caution">
    <text evidence="2">The sequence shown here is derived from an EMBL/GenBank/DDBJ whole genome shotgun (WGS) entry which is preliminary data.</text>
</comment>
<dbReference type="EMBL" id="QGKY02001015">
    <property type="protein sequence ID" value="KAF2574345.1"/>
    <property type="molecule type" value="Genomic_DNA"/>
</dbReference>
<proteinExistence type="predicted"/>
<evidence type="ECO:0000313" key="3">
    <source>
        <dbReference type="EMBL" id="KAF2574345.1"/>
    </source>
</evidence>
<sequence>MMLSDDGHLSRRSNRCKDSTKAIQVPLSSSSSSISAFDQVPMGCISPDTDVGGAKRRIEIEPSVQSLETFS</sequence>
<gene>
    <name evidence="2" type="ORF">F2Q68_00021832</name>
    <name evidence="3" type="ORF">F2Q70_00005202</name>
</gene>
<accession>A0A8S9FRC1</accession>
<reference evidence="2" key="1">
    <citation type="submission" date="2019-12" db="EMBL/GenBank/DDBJ databases">
        <title>Genome sequencing and annotation of Brassica cretica.</title>
        <authorList>
            <person name="Studholme D.J."/>
            <person name="Sarris P.F."/>
        </authorList>
    </citation>
    <scope>NUCLEOTIDE SEQUENCE</scope>
    <source>
        <strain evidence="2">PFS-001/15</strain>
        <strain evidence="3">PFS-102/07</strain>
        <tissue evidence="2">Leaf</tissue>
    </source>
</reference>
<name>A0A8S9FRC1_BRACR</name>
<dbReference type="AlphaFoldDB" id="A0A8S9FRC1"/>
<dbReference type="EMBL" id="QGKW02002228">
    <property type="protein sequence ID" value="KAF2536220.1"/>
    <property type="molecule type" value="Genomic_DNA"/>
</dbReference>
<evidence type="ECO:0000313" key="4">
    <source>
        <dbReference type="Proteomes" id="UP000712281"/>
    </source>
</evidence>
<protein>
    <submittedName>
        <fullName evidence="2">Uncharacterized protein</fullName>
    </submittedName>
</protein>
<feature type="compositionally biased region" description="Basic and acidic residues" evidence="1">
    <location>
        <begin position="1"/>
        <end position="20"/>
    </location>
</feature>
<organism evidence="2 4">
    <name type="scientific">Brassica cretica</name>
    <name type="common">Mustard</name>
    <dbReference type="NCBI Taxonomy" id="69181"/>
    <lineage>
        <taxon>Eukaryota</taxon>
        <taxon>Viridiplantae</taxon>
        <taxon>Streptophyta</taxon>
        <taxon>Embryophyta</taxon>
        <taxon>Tracheophyta</taxon>
        <taxon>Spermatophyta</taxon>
        <taxon>Magnoliopsida</taxon>
        <taxon>eudicotyledons</taxon>
        <taxon>Gunneridae</taxon>
        <taxon>Pentapetalae</taxon>
        <taxon>rosids</taxon>
        <taxon>malvids</taxon>
        <taxon>Brassicales</taxon>
        <taxon>Brassicaceae</taxon>
        <taxon>Brassiceae</taxon>
        <taxon>Brassica</taxon>
    </lineage>
</organism>